<dbReference type="PANTHER" id="PTHR43818:SF11">
    <property type="entry name" value="BCDNA.GH03377"/>
    <property type="match status" value="1"/>
</dbReference>
<dbReference type="PANTHER" id="PTHR43818">
    <property type="entry name" value="BCDNA.GH03377"/>
    <property type="match status" value="1"/>
</dbReference>
<evidence type="ECO:0000256" key="1">
    <source>
        <dbReference type="ARBA" id="ARBA00023002"/>
    </source>
</evidence>
<dbReference type="AlphaFoldDB" id="A0A8J3YWB5"/>
<keyword evidence="1" id="KW-0560">Oxidoreductase</keyword>
<evidence type="ECO:0000313" key="4">
    <source>
        <dbReference type="Proteomes" id="UP000612585"/>
    </source>
</evidence>
<dbReference type="Pfam" id="PF01408">
    <property type="entry name" value="GFO_IDH_MocA"/>
    <property type="match status" value="1"/>
</dbReference>
<keyword evidence="4" id="KW-1185">Reference proteome</keyword>
<dbReference type="SUPFAM" id="SSF55347">
    <property type="entry name" value="Glyceraldehyde-3-phosphate dehydrogenase-like, C-terminal domain"/>
    <property type="match status" value="1"/>
</dbReference>
<dbReference type="InterPro" id="IPR000683">
    <property type="entry name" value="Gfo/Idh/MocA-like_OxRdtase_N"/>
</dbReference>
<reference evidence="3" key="1">
    <citation type="submission" date="2021-01" db="EMBL/GenBank/DDBJ databases">
        <title>Whole genome shotgun sequence of Virgisporangium aurantiacum NBRC 16421.</title>
        <authorList>
            <person name="Komaki H."/>
            <person name="Tamura T."/>
        </authorList>
    </citation>
    <scope>NUCLEOTIDE SEQUENCE</scope>
    <source>
        <strain evidence="3">NBRC 16421</strain>
    </source>
</reference>
<dbReference type="Proteomes" id="UP000612585">
    <property type="component" value="Unassembled WGS sequence"/>
</dbReference>
<comment type="caution">
    <text evidence="3">The sequence shown here is derived from an EMBL/GenBank/DDBJ whole genome shotgun (WGS) entry which is preliminary data.</text>
</comment>
<dbReference type="SUPFAM" id="SSF51735">
    <property type="entry name" value="NAD(P)-binding Rossmann-fold domains"/>
    <property type="match status" value="1"/>
</dbReference>
<feature type="domain" description="Gfo/Idh/MocA-like oxidoreductase N-terminal" evidence="2">
    <location>
        <begin position="1"/>
        <end position="116"/>
    </location>
</feature>
<dbReference type="Gene3D" id="3.30.360.10">
    <property type="entry name" value="Dihydrodipicolinate Reductase, domain 2"/>
    <property type="match status" value="1"/>
</dbReference>
<dbReference type="GO" id="GO:0000166">
    <property type="term" value="F:nucleotide binding"/>
    <property type="evidence" value="ECO:0007669"/>
    <property type="project" value="InterPro"/>
</dbReference>
<accession>A0A8J3YWB5</accession>
<sequence>MRFGLLGTGHWAADTHGATLATHATAELVAVWGRDPAKAATVAGQLGARAYDDVEELFADVDAVAIALPPDVQAGLAVRAARAGCHLLLDKPLALTVEAADEVVEAVDKAGVASLVFFTNRFRPEIEKFLANANRVGGWYAGRGVMHASIFQPGNPYGASAWRREQGGLWDIGPHALSVLLPVLGDITEVTAVDGPRETVNVIARHATGAASELSITLNAAPNATVVEQVFYGEHGVAVVPERGTTALQALSAAIDRLLAAATGPAPRRDPCDVHFGRTVVRILAAADTARRERRAVTP</sequence>
<dbReference type="RefSeq" id="WP_203986171.1">
    <property type="nucleotide sequence ID" value="NZ_BOPG01000003.1"/>
</dbReference>
<dbReference type="GO" id="GO:0016491">
    <property type="term" value="F:oxidoreductase activity"/>
    <property type="evidence" value="ECO:0007669"/>
    <property type="project" value="UniProtKB-KW"/>
</dbReference>
<dbReference type="InterPro" id="IPR036291">
    <property type="entry name" value="NAD(P)-bd_dom_sf"/>
</dbReference>
<evidence type="ECO:0000313" key="3">
    <source>
        <dbReference type="EMBL" id="GIJ52786.1"/>
    </source>
</evidence>
<protein>
    <submittedName>
        <fullName evidence="3">Oxidoreductase</fullName>
    </submittedName>
</protein>
<organism evidence="3 4">
    <name type="scientific">Virgisporangium aurantiacum</name>
    <dbReference type="NCBI Taxonomy" id="175570"/>
    <lineage>
        <taxon>Bacteria</taxon>
        <taxon>Bacillati</taxon>
        <taxon>Actinomycetota</taxon>
        <taxon>Actinomycetes</taxon>
        <taxon>Micromonosporales</taxon>
        <taxon>Micromonosporaceae</taxon>
        <taxon>Virgisporangium</taxon>
    </lineage>
</organism>
<evidence type="ECO:0000259" key="2">
    <source>
        <dbReference type="Pfam" id="PF01408"/>
    </source>
</evidence>
<dbReference type="EMBL" id="BOPG01000003">
    <property type="protein sequence ID" value="GIJ52786.1"/>
    <property type="molecule type" value="Genomic_DNA"/>
</dbReference>
<name>A0A8J3YWB5_9ACTN</name>
<proteinExistence type="predicted"/>
<gene>
    <name evidence="3" type="ORF">Vau01_003020</name>
</gene>
<dbReference type="InterPro" id="IPR050463">
    <property type="entry name" value="Gfo/Idh/MocA_oxidrdct_glycsds"/>
</dbReference>
<dbReference type="Gene3D" id="3.40.50.720">
    <property type="entry name" value="NAD(P)-binding Rossmann-like Domain"/>
    <property type="match status" value="1"/>
</dbReference>